<keyword evidence="1" id="KW-1185">Reference proteome</keyword>
<organism evidence="1 2">
    <name type="scientific">Romanomermis culicivorax</name>
    <name type="common">Nematode worm</name>
    <dbReference type="NCBI Taxonomy" id="13658"/>
    <lineage>
        <taxon>Eukaryota</taxon>
        <taxon>Metazoa</taxon>
        <taxon>Ecdysozoa</taxon>
        <taxon>Nematoda</taxon>
        <taxon>Enoplea</taxon>
        <taxon>Dorylaimia</taxon>
        <taxon>Mermithida</taxon>
        <taxon>Mermithoidea</taxon>
        <taxon>Mermithidae</taxon>
        <taxon>Romanomermis</taxon>
    </lineage>
</organism>
<evidence type="ECO:0000313" key="2">
    <source>
        <dbReference type="WBParaSite" id="nRc.2.0.1.t32363-RA"/>
    </source>
</evidence>
<protein>
    <submittedName>
        <fullName evidence="2">Uncharacterized protein</fullName>
    </submittedName>
</protein>
<dbReference type="WBParaSite" id="nRc.2.0.1.t32363-RA">
    <property type="protein sequence ID" value="nRc.2.0.1.t32363-RA"/>
    <property type="gene ID" value="nRc.2.0.1.g32363"/>
</dbReference>
<sequence length="71" mass="7556">GPGRPSSSPPKNGPGASDPSAYFLHCSKVEDSYHTMTCINAKNHRSCYEFFAQKMAPTVALPLASMALILG</sequence>
<accession>A0A915K3F4</accession>
<proteinExistence type="predicted"/>
<dbReference type="Proteomes" id="UP000887565">
    <property type="component" value="Unplaced"/>
</dbReference>
<evidence type="ECO:0000313" key="1">
    <source>
        <dbReference type="Proteomes" id="UP000887565"/>
    </source>
</evidence>
<dbReference type="AlphaFoldDB" id="A0A915K3F4"/>
<name>A0A915K3F4_ROMCU</name>
<reference evidence="2" key="1">
    <citation type="submission" date="2022-11" db="UniProtKB">
        <authorList>
            <consortium name="WormBaseParasite"/>
        </authorList>
    </citation>
    <scope>IDENTIFICATION</scope>
</reference>